<dbReference type="AlphaFoldDB" id="A0A512E4L0"/>
<evidence type="ECO:0000256" key="4">
    <source>
        <dbReference type="RuleBase" id="RU003939"/>
    </source>
</evidence>
<dbReference type="RefSeq" id="WP_044435700.1">
    <property type="nucleotide sequence ID" value="NZ_BJYZ01000120.1"/>
</dbReference>
<keyword evidence="6" id="KW-1185">Reference proteome</keyword>
<proteinExistence type="inferred from homology"/>
<comment type="caution">
    <text evidence="5">The sequence shown here is derived from an EMBL/GenBank/DDBJ whole genome shotgun (WGS) entry which is preliminary data.</text>
</comment>
<name>A0A512E4L0_9PROT</name>
<dbReference type="Pfam" id="PF00216">
    <property type="entry name" value="Bac_DNA_binding"/>
    <property type="match status" value="1"/>
</dbReference>
<evidence type="ECO:0000313" key="6">
    <source>
        <dbReference type="Proteomes" id="UP000321523"/>
    </source>
</evidence>
<dbReference type="SUPFAM" id="SSF47729">
    <property type="entry name" value="IHF-like DNA-binding proteins"/>
    <property type="match status" value="1"/>
</dbReference>
<dbReference type="GO" id="GO:0005829">
    <property type="term" value="C:cytosol"/>
    <property type="evidence" value="ECO:0007669"/>
    <property type="project" value="TreeGrafter"/>
</dbReference>
<sequence>MTQAELINALAERADLSRATAGKTLNALIGVVADALKRGDEVRIAGFGTFAVAERSERQGRNPQTGETITIAASRGTRFSAAKAIKDALNGG</sequence>
<dbReference type="Gene3D" id="4.10.520.10">
    <property type="entry name" value="IHF-like DNA-binding proteins"/>
    <property type="match status" value="1"/>
</dbReference>
<dbReference type="Proteomes" id="UP000321523">
    <property type="component" value="Unassembled WGS sequence"/>
</dbReference>
<evidence type="ECO:0000256" key="2">
    <source>
        <dbReference type="ARBA" id="ARBA00023067"/>
    </source>
</evidence>
<dbReference type="InterPro" id="IPR010992">
    <property type="entry name" value="IHF-like_DNA-bd_dom_sf"/>
</dbReference>
<organism evidence="5 6">
    <name type="scientific">Skermanella aerolata</name>
    <dbReference type="NCBI Taxonomy" id="393310"/>
    <lineage>
        <taxon>Bacteria</taxon>
        <taxon>Pseudomonadati</taxon>
        <taxon>Pseudomonadota</taxon>
        <taxon>Alphaproteobacteria</taxon>
        <taxon>Rhodospirillales</taxon>
        <taxon>Azospirillaceae</taxon>
        <taxon>Skermanella</taxon>
    </lineage>
</organism>
<dbReference type="PRINTS" id="PR01727">
    <property type="entry name" value="DNABINDINGHU"/>
</dbReference>
<dbReference type="PANTHER" id="PTHR33175">
    <property type="entry name" value="DNA-BINDING PROTEIN HU"/>
    <property type="match status" value="1"/>
</dbReference>
<comment type="similarity">
    <text evidence="1 4">Belongs to the bacterial histone-like protein family.</text>
</comment>
<dbReference type="CDD" id="cd13831">
    <property type="entry name" value="HU"/>
    <property type="match status" value="1"/>
</dbReference>
<accession>A0A512E4L0</accession>
<dbReference type="EMBL" id="BJYZ01000120">
    <property type="protein sequence ID" value="GEO43664.1"/>
    <property type="molecule type" value="Genomic_DNA"/>
</dbReference>
<dbReference type="PROSITE" id="PS00045">
    <property type="entry name" value="HISTONE_LIKE"/>
    <property type="match status" value="1"/>
</dbReference>
<dbReference type="SMART" id="SM00411">
    <property type="entry name" value="BHL"/>
    <property type="match status" value="1"/>
</dbReference>
<evidence type="ECO:0000256" key="1">
    <source>
        <dbReference type="ARBA" id="ARBA00010529"/>
    </source>
</evidence>
<dbReference type="GO" id="GO:0030527">
    <property type="term" value="F:structural constituent of chromatin"/>
    <property type="evidence" value="ECO:0007669"/>
    <property type="project" value="InterPro"/>
</dbReference>
<keyword evidence="2" id="KW-0226">DNA condensation</keyword>
<gene>
    <name evidence="5" type="ORF">SAE02_78120</name>
</gene>
<protein>
    <submittedName>
        <fullName evidence="5">Transcriptional regulator</fullName>
    </submittedName>
</protein>
<evidence type="ECO:0000313" key="5">
    <source>
        <dbReference type="EMBL" id="GEO43664.1"/>
    </source>
</evidence>
<reference evidence="5 6" key="1">
    <citation type="submission" date="2019-07" db="EMBL/GenBank/DDBJ databases">
        <title>Whole genome shotgun sequence of Skermanella aerolata NBRC 106429.</title>
        <authorList>
            <person name="Hosoyama A."/>
            <person name="Uohara A."/>
            <person name="Ohji S."/>
            <person name="Ichikawa N."/>
        </authorList>
    </citation>
    <scope>NUCLEOTIDE SEQUENCE [LARGE SCALE GENOMIC DNA]</scope>
    <source>
        <strain evidence="5 6">NBRC 106429</strain>
    </source>
</reference>
<evidence type="ECO:0000256" key="3">
    <source>
        <dbReference type="ARBA" id="ARBA00023125"/>
    </source>
</evidence>
<dbReference type="InterPro" id="IPR020816">
    <property type="entry name" value="Histone-like_DNA-bd_CS"/>
</dbReference>
<keyword evidence="3" id="KW-0238">DNA-binding</keyword>
<dbReference type="InterPro" id="IPR000119">
    <property type="entry name" value="Hist_DNA-bd"/>
</dbReference>
<dbReference type="GO" id="GO:0030261">
    <property type="term" value="P:chromosome condensation"/>
    <property type="evidence" value="ECO:0007669"/>
    <property type="project" value="UniProtKB-KW"/>
</dbReference>
<dbReference type="PANTHER" id="PTHR33175:SF3">
    <property type="entry name" value="DNA-BINDING PROTEIN HU-BETA"/>
    <property type="match status" value="1"/>
</dbReference>
<dbReference type="GO" id="GO:0003677">
    <property type="term" value="F:DNA binding"/>
    <property type="evidence" value="ECO:0007669"/>
    <property type="project" value="UniProtKB-KW"/>
</dbReference>
<dbReference type="OrthoDB" id="9799835at2"/>